<accession>A0A8C5WE04</accession>
<dbReference type="GO" id="GO:0004175">
    <property type="term" value="F:endopeptidase activity"/>
    <property type="evidence" value="ECO:0007669"/>
    <property type="project" value="TreeGrafter"/>
</dbReference>
<dbReference type="SUPFAM" id="SSF54897">
    <property type="entry name" value="Protease propeptides/inhibitors"/>
    <property type="match status" value="1"/>
</dbReference>
<dbReference type="OrthoDB" id="2919105at2759"/>
<dbReference type="GO" id="GO:0008240">
    <property type="term" value="F:tripeptidyl-peptidase activity"/>
    <property type="evidence" value="ECO:0007669"/>
    <property type="project" value="TreeGrafter"/>
</dbReference>
<dbReference type="Pfam" id="PF09286">
    <property type="entry name" value="Pro-kuma_activ"/>
    <property type="match status" value="1"/>
</dbReference>
<dbReference type="SMART" id="SM00944">
    <property type="entry name" value="Pro-kuma_activ"/>
    <property type="match status" value="1"/>
</dbReference>
<dbReference type="AlphaFoldDB" id="A0A8C5WE04"/>
<dbReference type="Ensembl" id="ENSLLET00000032511.1">
    <property type="protein sequence ID" value="ENSLLEP00000031308.1"/>
    <property type="gene ID" value="ENSLLEG00000019834.1"/>
</dbReference>
<dbReference type="GO" id="GO:0006508">
    <property type="term" value="P:proteolysis"/>
    <property type="evidence" value="ECO:0007669"/>
    <property type="project" value="TreeGrafter"/>
</dbReference>
<dbReference type="Proteomes" id="UP000694569">
    <property type="component" value="Unplaced"/>
</dbReference>
<evidence type="ECO:0000313" key="2">
    <source>
        <dbReference type="Ensembl" id="ENSLLEP00000031308.1"/>
    </source>
</evidence>
<feature type="domain" description="Peptidase S53 activation" evidence="1">
    <location>
        <begin position="23"/>
        <end position="164"/>
    </location>
</feature>
<dbReference type="PANTHER" id="PTHR14218:SF15">
    <property type="entry name" value="TRIPEPTIDYL-PEPTIDASE 1"/>
    <property type="match status" value="1"/>
</dbReference>
<dbReference type="CDD" id="cd11377">
    <property type="entry name" value="Pro-peptidase_S53"/>
    <property type="match status" value="1"/>
</dbReference>
<dbReference type="InterPro" id="IPR015366">
    <property type="entry name" value="S53_propep"/>
</dbReference>
<evidence type="ECO:0000313" key="3">
    <source>
        <dbReference type="Proteomes" id="UP000694569"/>
    </source>
</evidence>
<evidence type="ECO:0000259" key="1">
    <source>
        <dbReference type="SMART" id="SM00944"/>
    </source>
</evidence>
<sequence length="172" mass="18992">MVLGWMKGLPLLLPNVPFCLRVPDGWRHVGRVAGDEEVILTFALRQQHVSKLEELVEQVSDPRSPLYGQHLSLAELSKLVQPSSETLIKVRTWLEKHGVLECDTVQTGDFIQCRTQASLAERLLPGAQFNRYVNGDQSIVRSSSSYSISPEVAAQIDFGKISSQASSASGME</sequence>
<reference evidence="2" key="2">
    <citation type="submission" date="2025-09" db="UniProtKB">
        <authorList>
            <consortium name="Ensembl"/>
        </authorList>
    </citation>
    <scope>IDENTIFICATION</scope>
</reference>
<reference evidence="2" key="1">
    <citation type="submission" date="2025-08" db="UniProtKB">
        <authorList>
            <consortium name="Ensembl"/>
        </authorList>
    </citation>
    <scope>IDENTIFICATION</scope>
</reference>
<name>A0A8C5WE04_9ANUR</name>
<organism evidence="2 3">
    <name type="scientific">Leptobrachium leishanense</name>
    <name type="common">Leishan spiny toad</name>
    <dbReference type="NCBI Taxonomy" id="445787"/>
    <lineage>
        <taxon>Eukaryota</taxon>
        <taxon>Metazoa</taxon>
        <taxon>Chordata</taxon>
        <taxon>Craniata</taxon>
        <taxon>Vertebrata</taxon>
        <taxon>Euteleostomi</taxon>
        <taxon>Amphibia</taxon>
        <taxon>Batrachia</taxon>
        <taxon>Anura</taxon>
        <taxon>Pelobatoidea</taxon>
        <taxon>Megophryidae</taxon>
        <taxon>Leptobrachium</taxon>
    </lineage>
</organism>
<dbReference type="GeneTree" id="ENSGT00390000008684"/>
<proteinExistence type="predicted"/>
<protein>
    <recommendedName>
        <fullName evidence="1">Peptidase S53 activation domain-containing protein</fullName>
    </recommendedName>
</protein>
<dbReference type="PANTHER" id="PTHR14218">
    <property type="entry name" value="PROTEASE S8 TRIPEPTIDYL PEPTIDASE I CLN2"/>
    <property type="match status" value="1"/>
</dbReference>
<dbReference type="GO" id="GO:0007417">
    <property type="term" value="P:central nervous system development"/>
    <property type="evidence" value="ECO:0007669"/>
    <property type="project" value="TreeGrafter"/>
</dbReference>
<keyword evidence="3" id="KW-1185">Reference proteome</keyword>
<dbReference type="InterPro" id="IPR050819">
    <property type="entry name" value="Tripeptidyl-peptidase_I"/>
</dbReference>